<dbReference type="Pfam" id="PF17652">
    <property type="entry name" value="Glyco_hydro81C"/>
    <property type="match status" value="1"/>
</dbReference>
<comment type="caution">
    <text evidence="11">The sequence shown here is derived from an EMBL/GenBank/DDBJ whole genome shotgun (WGS) entry which is preliminary data.</text>
</comment>
<dbReference type="Pfam" id="PF03639">
    <property type="entry name" value="Glyco_hydro_81"/>
    <property type="match status" value="1"/>
</dbReference>
<evidence type="ECO:0000256" key="7">
    <source>
        <dbReference type="ARBA" id="ARBA00023316"/>
    </source>
</evidence>
<evidence type="ECO:0000313" key="11">
    <source>
        <dbReference type="EMBL" id="OLL22613.1"/>
    </source>
</evidence>
<dbReference type="GO" id="GO:0042973">
    <property type="term" value="F:glucan endo-1,3-beta-D-glucosidase activity"/>
    <property type="evidence" value="ECO:0007669"/>
    <property type="project" value="UniProtKB-EC"/>
</dbReference>
<comment type="catalytic activity">
    <reaction evidence="1">
        <text>Hydrolysis of (1-&gt;3)-beta-D-glucosidic linkages in (1-&gt;3)-beta-D-glucans.</text>
        <dbReference type="EC" id="3.2.1.39"/>
    </reaction>
</comment>
<dbReference type="PANTHER" id="PTHR31983">
    <property type="entry name" value="ENDO-1,3(4)-BETA-GLUCANASE 1"/>
    <property type="match status" value="1"/>
</dbReference>
<evidence type="ECO:0000256" key="2">
    <source>
        <dbReference type="ARBA" id="ARBA00010730"/>
    </source>
</evidence>
<keyword evidence="6" id="KW-0326">Glycosidase</keyword>
<evidence type="ECO:0000256" key="5">
    <source>
        <dbReference type="ARBA" id="ARBA00023277"/>
    </source>
</evidence>
<evidence type="ECO:0000256" key="1">
    <source>
        <dbReference type="ARBA" id="ARBA00000382"/>
    </source>
</evidence>
<dbReference type="Gene3D" id="1.20.5.420">
    <property type="entry name" value="Immunoglobulin FC, subunit C"/>
    <property type="match status" value="1"/>
</dbReference>
<keyword evidence="4" id="KW-0378">Hydrolase</keyword>
<dbReference type="Gene3D" id="1.10.287.1170">
    <property type="entry name" value="glycoside hydrolase family 81 endo-[beta] glucanase"/>
    <property type="match status" value="1"/>
</dbReference>
<evidence type="ECO:0000256" key="4">
    <source>
        <dbReference type="ARBA" id="ARBA00022801"/>
    </source>
</evidence>
<keyword evidence="8" id="KW-0624">Polysaccharide degradation</keyword>
<gene>
    <name evidence="11" type="ORF">NEOLI_000239</name>
</gene>
<keyword evidence="5" id="KW-0119">Carbohydrate metabolism</keyword>
<proteinExistence type="inferred from homology"/>
<keyword evidence="12" id="KW-1185">Reference proteome</keyword>
<keyword evidence="7" id="KW-0961">Cell wall biogenesis/degradation</keyword>
<organism evidence="11 12">
    <name type="scientific">Neolecta irregularis (strain DAH-3)</name>
    <dbReference type="NCBI Taxonomy" id="1198029"/>
    <lineage>
        <taxon>Eukaryota</taxon>
        <taxon>Fungi</taxon>
        <taxon>Dikarya</taxon>
        <taxon>Ascomycota</taxon>
        <taxon>Taphrinomycotina</taxon>
        <taxon>Neolectales</taxon>
        <taxon>Neolectaceae</taxon>
        <taxon>Neolecta</taxon>
    </lineage>
</organism>
<dbReference type="InterPro" id="IPR040720">
    <property type="entry name" value="GH81_C"/>
</dbReference>
<dbReference type="InterPro" id="IPR005200">
    <property type="entry name" value="Endo-beta-glucanase"/>
</dbReference>
<evidence type="ECO:0000256" key="6">
    <source>
        <dbReference type="ARBA" id="ARBA00023295"/>
    </source>
</evidence>
<name>A0A1U7LJ41_NEOID</name>
<dbReference type="GO" id="GO:0000272">
    <property type="term" value="P:polysaccharide catabolic process"/>
    <property type="evidence" value="ECO:0007669"/>
    <property type="project" value="UniProtKB-KW"/>
</dbReference>
<dbReference type="GO" id="GO:0009986">
    <property type="term" value="C:cell surface"/>
    <property type="evidence" value="ECO:0007669"/>
    <property type="project" value="TreeGrafter"/>
</dbReference>
<reference evidence="11 12" key="1">
    <citation type="submission" date="2016-04" db="EMBL/GenBank/DDBJ databases">
        <title>Evolutionary innovation and constraint leading to complex multicellularity in the Ascomycota.</title>
        <authorList>
            <person name="Cisse O."/>
            <person name="Nguyen A."/>
            <person name="Hewitt D.A."/>
            <person name="Jedd G."/>
            <person name="Stajich J.E."/>
        </authorList>
    </citation>
    <scope>NUCLEOTIDE SEQUENCE [LARGE SCALE GENOMIC DNA]</scope>
    <source>
        <strain evidence="11 12">DAH-3</strain>
    </source>
</reference>
<feature type="domain" description="Glycosyl hydrolase family 81 N-terminal" evidence="9">
    <location>
        <begin position="140"/>
        <end position="457"/>
    </location>
</feature>
<sequence length="818" mass="90293">MSRSLVHSSARSLPLLAAKPLDDPTKAIAATLKIDPRDSIESVRSNLSALGDLSHLKFNCPHSTLHNSTRSPNITIPMQLDTIFQAVGFGNSNAFSIPAMSGINSAFVHDIFLPIAINNSLPQIPHQENFIKPRGLDGSQCHLPIQTNKFYGNLLSTNQSTPIWTNPYSLWWHPGGNGTAPGVDVAHIDENQKVFGKGNSSANAEYFFSPVGLTSLRFSAREFAANHCHLILDSPSQQSINMNIDANCGSLKLPLVQGMAFVTGIYSNLVPQFYSTFHIHSLTRVHSAPESFKYLVHLNDSKVWAVYIFPNAGTFRIDFNLHIINNSFIEASCEFSGVIQIAKIPITHTGHFLNTECVEQAVYDFHAGSYPTGVTLSGCVGGSSGSYSFNYVVCSLRGAPVLTYLFPHHVASITEGLKTPLQLVSTVRGTMTAFFGNRLTFTETDLPVYVGFMPYSPKRPFACYSDLQLQSIAAAAAKEAARDVVNESNLQSMYFSGKVLQKYALVCLVVSSIMNNKDLTDKLLANLKAAFARFSQNVQQHPLVYDITWKGISSSAGIKDGTIQDFGNSQFNDHHFHYGYFVHTAAIIGHLDPTWISDNKDYVNNLIRDVANPSTSDIHFPQFRSFDWFAGHSWAAGITPRGDGKDEESSSEDYNFYYGMKLWGHVTGDEVMEARANLMLAIQKRSMNSYMLLGSTNKIEPKSFVMNYVSGILLENKLNYTTYFSGLEQCILGIHMLPTTGISGYIRSAEFVRHEWNDKVASLISSVADGWKGILYLDYAIAEPAAAYDFFANRAFNLSFLDDGMSLTWSLAYSASLA</sequence>
<feature type="domain" description="Glycosyl hydrolase family 81 C-terminal" evidence="10">
    <location>
        <begin position="464"/>
        <end position="811"/>
    </location>
</feature>
<dbReference type="OMA" id="YIQMIHA"/>
<evidence type="ECO:0000256" key="8">
    <source>
        <dbReference type="ARBA" id="ARBA00023326"/>
    </source>
</evidence>
<dbReference type="PROSITE" id="PS52008">
    <property type="entry name" value="GH81"/>
    <property type="match status" value="1"/>
</dbReference>
<evidence type="ECO:0000256" key="3">
    <source>
        <dbReference type="ARBA" id="ARBA00012780"/>
    </source>
</evidence>
<dbReference type="AlphaFoldDB" id="A0A1U7LJ41"/>
<evidence type="ECO:0000259" key="9">
    <source>
        <dbReference type="Pfam" id="PF03639"/>
    </source>
</evidence>
<dbReference type="Proteomes" id="UP000186594">
    <property type="component" value="Unassembled WGS sequence"/>
</dbReference>
<evidence type="ECO:0000313" key="12">
    <source>
        <dbReference type="Proteomes" id="UP000186594"/>
    </source>
</evidence>
<dbReference type="OrthoDB" id="4473401at2759"/>
<dbReference type="STRING" id="1198029.A0A1U7LJ41"/>
<dbReference type="GO" id="GO:0071555">
    <property type="term" value="P:cell wall organization"/>
    <property type="evidence" value="ECO:0007669"/>
    <property type="project" value="UniProtKB-KW"/>
</dbReference>
<dbReference type="PANTHER" id="PTHR31983:SF0">
    <property type="entry name" value="GLUCAN ENDO-1,3-BETA-D-GLUCOSIDASE 2"/>
    <property type="match status" value="1"/>
</dbReference>
<dbReference type="InterPro" id="IPR040451">
    <property type="entry name" value="GH81_N"/>
</dbReference>
<accession>A0A1U7LJ41</accession>
<dbReference type="EMBL" id="LXFE01003012">
    <property type="protein sequence ID" value="OLL22613.1"/>
    <property type="molecule type" value="Genomic_DNA"/>
</dbReference>
<dbReference type="GO" id="GO:0052861">
    <property type="term" value="F:endo-1,3(4)-beta-glucanase activity"/>
    <property type="evidence" value="ECO:0007669"/>
    <property type="project" value="InterPro"/>
</dbReference>
<protein>
    <recommendedName>
        <fullName evidence="3">glucan endo-1,3-beta-D-glucosidase</fullName>
        <ecNumber evidence="3">3.2.1.39</ecNumber>
    </recommendedName>
</protein>
<comment type="similarity">
    <text evidence="2">Belongs to the glycosyl hydrolase 81 family.</text>
</comment>
<evidence type="ECO:0000259" key="10">
    <source>
        <dbReference type="Pfam" id="PF17652"/>
    </source>
</evidence>
<dbReference type="Gene3D" id="2.70.98.30">
    <property type="entry name" value="Golgi alpha-mannosidase II, domain 4"/>
    <property type="match status" value="1"/>
</dbReference>
<dbReference type="EC" id="3.2.1.39" evidence="3"/>